<proteinExistence type="predicted"/>
<accession>A0A399SUK9</accession>
<dbReference type="AlphaFoldDB" id="A0A399SUK9"/>
<dbReference type="EMBL" id="QWGR01000007">
    <property type="protein sequence ID" value="RIJ47706.1"/>
    <property type="molecule type" value="Genomic_DNA"/>
</dbReference>
<keyword evidence="2" id="KW-1185">Reference proteome</keyword>
<protein>
    <submittedName>
        <fullName evidence="1">YkgJ family cysteine cluster protein</fullName>
    </submittedName>
</protein>
<dbReference type="Pfam" id="PF03692">
    <property type="entry name" value="CxxCxxCC"/>
    <property type="match status" value="1"/>
</dbReference>
<evidence type="ECO:0000313" key="2">
    <source>
        <dbReference type="Proteomes" id="UP000265926"/>
    </source>
</evidence>
<dbReference type="Proteomes" id="UP000265926">
    <property type="component" value="Unassembled WGS sequence"/>
</dbReference>
<evidence type="ECO:0000313" key="1">
    <source>
        <dbReference type="EMBL" id="RIJ47706.1"/>
    </source>
</evidence>
<name>A0A399SUK9_9BACT</name>
<sequence length="190" mass="21498">MYHKIQRVQKVLNRAAMHADRFGKTSGLTCAAGCNRCCVKKDIHASPLEFFPLAYHLVKTGLAESFYERLEQIPDNDMCVLFSALGETPGSCSNYAYRGLICRLFGFSSVPDKQGHYRMVTCKTLKETPAFGRLTPKILEKAPVFSAYYMQLAAIDFVLANEQLHINKAIKRALELVSSYYLYRRPGKRA</sequence>
<comment type="caution">
    <text evidence="1">The sequence shown here is derived from an EMBL/GenBank/DDBJ whole genome shotgun (WGS) entry which is preliminary data.</text>
</comment>
<gene>
    <name evidence="1" type="ORF">D1614_14095</name>
</gene>
<reference evidence="1 2" key="1">
    <citation type="submission" date="2018-08" db="EMBL/GenBank/DDBJ databases">
        <title>Pallidiluteibacterium maritimus gen. nov., sp. nov., isolated from coastal sediment.</title>
        <authorList>
            <person name="Zhou L.Y."/>
        </authorList>
    </citation>
    <scope>NUCLEOTIDE SEQUENCE [LARGE SCALE GENOMIC DNA]</scope>
    <source>
        <strain evidence="1 2">XSD2</strain>
    </source>
</reference>
<dbReference type="OrthoDB" id="9806610at2"/>
<organism evidence="1 2">
    <name type="scientific">Maribellus luteus</name>
    <dbReference type="NCBI Taxonomy" id="2305463"/>
    <lineage>
        <taxon>Bacteria</taxon>
        <taxon>Pseudomonadati</taxon>
        <taxon>Bacteroidota</taxon>
        <taxon>Bacteroidia</taxon>
        <taxon>Marinilabiliales</taxon>
        <taxon>Prolixibacteraceae</taxon>
        <taxon>Maribellus</taxon>
    </lineage>
</organism>
<dbReference type="InterPro" id="IPR005358">
    <property type="entry name" value="Puta_zinc/iron-chelating_dom"/>
</dbReference>